<evidence type="ECO:0000256" key="2">
    <source>
        <dbReference type="ARBA" id="ARBA00004667"/>
    </source>
</evidence>
<dbReference type="Gene3D" id="3.30.930.10">
    <property type="entry name" value="Bira Bifunctional Protein, Domain 2"/>
    <property type="match status" value="1"/>
</dbReference>
<keyword evidence="6 9" id="KW-0028">Amino-acid biosynthesis</keyword>
<name>A0ABW0LM36_9BACI</name>
<dbReference type="PANTHER" id="PTHR43707:SF6">
    <property type="entry name" value="ATP PHOSPHORIBOSYLTRANSFERASE REGULATORY SUBUNIT"/>
    <property type="match status" value="1"/>
</dbReference>
<comment type="similarity">
    <text evidence="3 9">Belongs to the class-II aminoacyl-tRNA synthetase family. HisZ subfamily.</text>
</comment>
<comment type="caution">
    <text evidence="11">The sequence shown here is derived from an EMBL/GenBank/DDBJ whole genome shotgun (WGS) entry which is preliminary data.</text>
</comment>
<proteinExistence type="inferred from homology"/>
<gene>
    <name evidence="9" type="primary">hisZ</name>
    <name evidence="11" type="ORF">ACFPM4_19710</name>
</gene>
<keyword evidence="11" id="KW-0328">Glycosyltransferase</keyword>
<dbReference type="PANTHER" id="PTHR43707">
    <property type="entry name" value="HISTIDYL-TRNA SYNTHETASE"/>
    <property type="match status" value="1"/>
</dbReference>
<accession>A0ABW0LM36</accession>
<dbReference type="InterPro" id="IPR041715">
    <property type="entry name" value="HisRS-like_core"/>
</dbReference>
<keyword evidence="12" id="KW-1185">Reference proteome</keyword>
<organism evidence="11 12">
    <name type="scientific">Lederbergia graminis</name>
    <dbReference type="NCBI Taxonomy" id="735518"/>
    <lineage>
        <taxon>Bacteria</taxon>
        <taxon>Bacillati</taxon>
        <taxon>Bacillota</taxon>
        <taxon>Bacilli</taxon>
        <taxon>Bacillales</taxon>
        <taxon>Bacillaceae</taxon>
        <taxon>Lederbergia</taxon>
    </lineage>
</organism>
<evidence type="ECO:0000256" key="4">
    <source>
        <dbReference type="ARBA" id="ARBA00020397"/>
    </source>
</evidence>
<dbReference type="HAMAP" id="MF_00125">
    <property type="entry name" value="HisZ"/>
    <property type="match status" value="1"/>
</dbReference>
<evidence type="ECO:0000313" key="12">
    <source>
        <dbReference type="Proteomes" id="UP001596147"/>
    </source>
</evidence>
<dbReference type="SUPFAM" id="SSF55681">
    <property type="entry name" value="Class II aaRS and biotin synthetases"/>
    <property type="match status" value="1"/>
</dbReference>
<evidence type="ECO:0000313" key="11">
    <source>
        <dbReference type="EMBL" id="MFC5466955.1"/>
    </source>
</evidence>
<evidence type="ECO:0000256" key="7">
    <source>
        <dbReference type="ARBA" id="ARBA00023102"/>
    </source>
</evidence>
<evidence type="ECO:0000256" key="5">
    <source>
        <dbReference type="ARBA" id="ARBA00022490"/>
    </source>
</evidence>
<comment type="pathway">
    <text evidence="2 9">Amino-acid biosynthesis; L-histidine biosynthesis; L-histidine from 5-phospho-alpha-D-ribose 1-diphosphate: step 1/9.</text>
</comment>
<comment type="function">
    <text evidence="8 9">Required for the first step of histidine biosynthesis. May allow the feedback regulation of ATP phosphoribosyltransferase activity by histidine.</text>
</comment>
<dbReference type="PIRSF" id="PIRSF001549">
    <property type="entry name" value="His-tRNA_synth"/>
    <property type="match status" value="1"/>
</dbReference>
<dbReference type="InterPro" id="IPR004516">
    <property type="entry name" value="HisRS/HisZ"/>
</dbReference>
<keyword evidence="11" id="KW-0808">Transferase</keyword>
<evidence type="ECO:0000256" key="3">
    <source>
        <dbReference type="ARBA" id="ARBA00005539"/>
    </source>
</evidence>
<comment type="subcellular location">
    <subcellularLocation>
        <location evidence="1 9">Cytoplasm</location>
    </subcellularLocation>
</comment>
<keyword evidence="7 9" id="KW-0368">Histidine biosynthesis</keyword>
<evidence type="ECO:0000256" key="9">
    <source>
        <dbReference type="HAMAP-Rule" id="MF_00125"/>
    </source>
</evidence>
<feature type="domain" description="Class II Histidinyl-tRNA synthetase (HisRS)-like catalytic core" evidence="10">
    <location>
        <begin position="16"/>
        <end position="307"/>
    </location>
</feature>
<evidence type="ECO:0000259" key="10">
    <source>
        <dbReference type="Pfam" id="PF13393"/>
    </source>
</evidence>
<dbReference type="GO" id="GO:0016757">
    <property type="term" value="F:glycosyltransferase activity"/>
    <property type="evidence" value="ECO:0007669"/>
    <property type="project" value="UniProtKB-KW"/>
</dbReference>
<protein>
    <recommendedName>
        <fullName evidence="4 9">ATP phosphoribosyltransferase regulatory subunit</fullName>
    </recommendedName>
</protein>
<dbReference type="InterPro" id="IPR045864">
    <property type="entry name" value="aa-tRNA-synth_II/BPL/LPL"/>
</dbReference>
<evidence type="ECO:0000256" key="8">
    <source>
        <dbReference type="ARBA" id="ARBA00025246"/>
    </source>
</evidence>
<sequence>MMFLPEGSRDEMGSVVNKRFHVMEVFRKVVSTRGYQQIATPLLEYATTFTNEHVGMKLQEMMKWFNANGDIEVLRPDWTIAIARALSTQPQEPQKYAYQGSVFKLNTPGVEFHQIGIEMIHIPDLMGESESLLMAQTFLKQLGVGSCIIELGHTDIYESLAQELSLSTVAAENLRQAMHDKKKDEVYQIAKANGTIETAEELAALVDAFGSIEIIAEYEQRWENRKDLLEILQHIKQLVAILQQSGSEDILVDLGRVKNQPYYSGMMFRGFLPSSGVVCFSGGRYDRLYEQFGNSVSAVGLAFDVDVLVDQVQDSEQKETICIIASPETIAYSEQLRSEFPDAIVDVQSEPINREKYDKVLEIVNRNGKNEVVEK</sequence>
<keyword evidence="5 9" id="KW-0963">Cytoplasm</keyword>
<comment type="miscellaneous">
    <text evidence="9">This function is generally fulfilled by the C-terminal part of HisG, which is missing in some bacteria such as this one.</text>
</comment>
<dbReference type="EMBL" id="JBHSMC010000044">
    <property type="protein sequence ID" value="MFC5466955.1"/>
    <property type="molecule type" value="Genomic_DNA"/>
</dbReference>
<dbReference type="Pfam" id="PF13393">
    <property type="entry name" value="tRNA-synt_His"/>
    <property type="match status" value="1"/>
</dbReference>
<comment type="subunit">
    <text evidence="9">Heteromultimer composed of HisG and HisZ subunits.</text>
</comment>
<dbReference type="Proteomes" id="UP001596147">
    <property type="component" value="Unassembled WGS sequence"/>
</dbReference>
<evidence type="ECO:0000256" key="1">
    <source>
        <dbReference type="ARBA" id="ARBA00004496"/>
    </source>
</evidence>
<evidence type="ECO:0000256" key="6">
    <source>
        <dbReference type="ARBA" id="ARBA00022605"/>
    </source>
</evidence>
<dbReference type="InterPro" id="IPR004517">
    <property type="entry name" value="HisZ"/>
</dbReference>
<reference evidence="12" key="1">
    <citation type="journal article" date="2019" name="Int. J. Syst. Evol. Microbiol.">
        <title>The Global Catalogue of Microorganisms (GCM) 10K type strain sequencing project: providing services to taxonomists for standard genome sequencing and annotation.</title>
        <authorList>
            <consortium name="The Broad Institute Genomics Platform"/>
            <consortium name="The Broad Institute Genome Sequencing Center for Infectious Disease"/>
            <person name="Wu L."/>
            <person name="Ma J."/>
        </authorList>
    </citation>
    <scope>NUCLEOTIDE SEQUENCE [LARGE SCALE GENOMIC DNA]</scope>
    <source>
        <strain evidence="12">CGMCC 1.12237</strain>
    </source>
</reference>